<dbReference type="GO" id="GO:0098796">
    <property type="term" value="C:membrane protein complex"/>
    <property type="evidence" value="ECO:0007669"/>
    <property type="project" value="UniProtKB-ARBA"/>
</dbReference>
<dbReference type="CDD" id="cd03064">
    <property type="entry name" value="TRX_Fd_NuoE"/>
    <property type="match status" value="1"/>
</dbReference>
<evidence type="ECO:0000256" key="9">
    <source>
        <dbReference type="ARBA" id="ARBA00023027"/>
    </source>
</evidence>
<dbReference type="NCBIfam" id="NF005725">
    <property type="entry name" value="PRK07539.1-5"/>
    <property type="match status" value="1"/>
</dbReference>
<dbReference type="Proteomes" id="UP000887561">
    <property type="component" value="Unplaced"/>
</dbReference>
<dbReference type="GO" id="GO:0006120">
    <property type="term" value="P:mitochondrial electron transport, NADH to ubiquinone"/>
    <property type="evidence" value="ECO:0007669"/>
    <property type="project" value="UniProtKB-ARBA"/>
</dbReference>
<dbReference type="GO" id="GO:0003954">
    <property type="term" value="F:NADH dehydrogenase activity"/>
    <property type="evidence" value="ECO:0007669"/>
    <property type="project" value="TreeGrafter"/>
</dbReference>
<evidence type="ECO:0000256" key="3">
    <source>
        <dbReference type="ARBA" id="ARBA00022679"/>
    </source>
</evidence>
<keyword evidence="7" id="KW-0408">Iron</keyword>
<feature type="region of interest" description="Disordered" evidence="11">
    <location>
        <begin position="198"/>
        <end position="239"/>
    </location>
</feature>
<comment type="similarity">
    <text evidence="1">Belongs to the complex I 24 kDa subunit family.</text>
</comment>
<dbReference type="SUPFAM" id="SSF52833">
    <property type="entry name" value="Thioredoxin-like"/>
    <property type="match status" value="1"/>
</dbReference>
<keyword evidence="2" id="KW-0489">Methyltransferase</keyword>
<dbReference type="InterPro" id="IPR002023">
    <property type="entry name" value="NuoE-like"/>
</dbReference>
<dbReference type="Gene3D" id="1.10.10.1590">
    <property type="entry name" value="NADH-quinone oxidoreductase subunit E"/>
    <property type="match status" value="1"/>
</dbReference>
<keyword evidence="6" id="KW-1278">Translocase</keyword>
<dbReference type="GO" id="GO:0008168">
    <property type="term" value="F:methyltransferase activity"/>
    <property type="evidence" value="ECO:0007669"/>
    <property type="project" value="UniProtKB-KW"/>
</dbReference>
<dbReference type="GO" id="GO:0046872">
    <property type="term" value="F:metal ion binding"/>
    <property type="evidence" value="ECO:0007669"/>
    <property type="project" value="UniProtKB-KW"/>
</dbReference>
<evidence type="ECO:0000256" key="8">
    <source>
        <dbReference type="ARBA" id="ARBA00023014"/>
    </source>
</evidence>
<dbReference type="SUPFAM" id="SSF53335">
    <property type="entry name" value="S-adenosyl-L-methionine-dependent methyltransferases"/>
    <property type="match status" value="1"/>
</dbReference>
<name>A0A915MCP1_MELJA</name>
<dbReference type="FunFam" id="3.40.30.10:FF:000022">
    <property type="entry name" value="NADH dehydrogenase flavoprotein 2, mitochondrial"/>
    <property type="match status" value="1"/>
</dbReference>
<dbReference type="NCBIfam" id="TIGR01958">
    <property type="entry name" value="nuoE_fam"/>
    <property type="match status" value="1"/>
</dbReference>
<dbReference type="GO" id="GO:0051537">
    <property type="term" value="F:2 iron, 2 sulfur cluster binding"/>
    <property type="evidence" value="ECO:0007669"/>
    <property type="project" value="UniProtKB-KW"/>
</dbReference>
<evidence type="ECO:0000256" key="2">
    <source>
        <dbReference type="ARBA" id="ARBA00022603"/>
    </source>
</evidence>
<dbReference type="WBParaSite" id="scaffold34653_cov212.g21502">
    <property type="protein sequence ID" value="scaffold34653_cov212.g21502"/>
    <property type="gene ID" value="scaffold34653_cov212.g21502"/>
</dbReference>
<dbReference type="FunFam" id="1.10.10.1590:FF:000001">
    <property type="entry name" value="NADH-quinone oxidoreductase subunit E"/>
    <property type="match status" value="1"/>
</dbReference>
<evidence type="ECO:0000256" key="5">
    <source>
        <dbReference type="ARBA" id="ARBA00022723"/>
    </source>
</evidence>
<dbReference type="Gene3D" id="3.40.50.150">
    <property type="entry name" value="Vaccinia Virus protein VP39"/>
    <property type="match status" value="2"/>
</dbReference>
<dbReference type="GO" id="GO:0032259">
    <property type="term" value="P:methylation"/>
    <property type="evidence" value="ECO:0007669"/>
    <property type="project" value="UniProtKB-KW"/>
</dbReference>
<dbReference type="InterPro" id="IPR041921">
    <property type="entry name" value="NuoE_N"/>
</dbReference>
<keyword evidence="9" id="KW-0520">NAD</keyword>
<accession>A0A915MCP1</accession>
<keyword evidence="5" id="KW-0479">Metal-binding</keyword>
<evidence type="ECO:0000313" key="12">
    <source>
        <dbReference type="Proteomes" id="UP000887561"/>
    </source>
</evidence>
<reference evidence="13" key="1">
    <citation type="submission" date="2022-11" db="UniProtKB">
        <authorList>
            <consortium name="WormBaseParasite"/>
        </authorList>
    </citation>
    <scope>IDENTIFICATION</scope>
</reference>
<evidence type="ECO:0000256" key="1">
    <source>
        <dbReference type="ARBA" id="ARBA00010643"/>
    </source>
</evidence>
<proteinExistence type="inferred from homology"/>
<evidence type="ECO:0000256" key="11">
    <source>
        <dbReference type="SAM" id="MobiDB-lite"/>
    </source>
</evidence>
<evidence type="ECO:0000256" key="4">
    <source>
        <dbReference type="ARBA" id="ARBA00022714"/>
    </source>
</evidence>
<dbReference type="InterPro" id="IPR036249">
    <property type="entry name" value="Thioredoxin-like_sf"/>
</dbReference>
<dbReference type="PANTHER" id="PTHR10371">
    <property type="entry name" value="NADH DEHYDROGENASE UBIQUINONE FLAVOPROTEIN 2, MITOCHONDRIAL"/>
    <property type="match status" value="1"/>
</dbReference>
<organism evidence="12 13">
    <name type="scientific">Meloidogyne javanica</name>
    <name type="common">Root-knot nematode worm</name>
    <dbReference type="NCBI Taxonomy" id="6303"/>
    <lineage>
        <taxon>Eukaryota</taxon>
        <taxon>Metazoa</taxon>
        <taxon>Ecdysozoa</taxon>
        <taxon>Nematoda</taxon>
        <taxon>Chromadorea</taxon>
        <taxon>Rhabditida</taxon>
        <taxon>Tylenchina</taxon>
        <taxon>Tylenchomorpha</taxon>
        <taxon>Tylenchoidea</taxon>
        <taxon>Meloidogynidae</taxon>
        <taxon>Meloidogyninae</taxon>
        <taxon>Meloidogyne</taxon>
        <taxon>Meloidogyne incognita group</taxon>
    </lineage>
</organism>
<dbReference type="NCBIfam" id="NF005722">
    <property type="entry name" value="PRK07539.1-2"/>
    <property type="match status" value="1"/>
</dbReference>
<evidence type="ECO:0000256" key="10">
    <source>
        <dbReference type="ARBA" id="ARBA00034078"/>
    </source>
</evidence>
<keyword evidence="4" id="KW-0001">2Fe-2S</keyword>
<protein>
    <submittedName>
        <fullName evidence="13">Uncharacterized protein</fullName>
    </submittedName>
</protein>
<dbReference type="AlphaFoldDB" id="A0A915MCP1"/>
<dbReference type="Pfam" id="PF01257">
    <property type="entry name" value="2Fe-2S_thioredx"/>
    <property type="match status" value="1"/>
</dbReference>
<evidence type="ECO:0000313" key="13">
    <source>
        <dbReference type="WBParaSite" id="scaffold34653_cov212.g21502"/>
    </source>
</evidence>
<dbReference type="InterPro" id="IPR042128">
    <property type="entry name" value="NuoE_dom"/>
</dbReference>
<keyword evidence="3" id="KW-0808">Transferase</keyword>
<dbReference type="PROSITE" id="PS01099">
    <property type="entry name" value="COMPLEX1_24K"/>
    <property type="match status" value="1"/>
</dbReference>
<dbReference type="PANTHER" id="PTHR10371:SF3">
    <property type="entry name" value="NADH DEHYDROGENASE [UBIQUINONE] FLAVOPROTEIN 2, MITOCHONDRIAL"/>
    <property type="match status" value="1"/>
</dbReference>
<dbReference type="Gene3D" id="3.40.30.10">
    <property type="entry name" value="Glutaredoxin"/>
    <property type="match status" value="1"/>
</dbReference>
<sequence length="534" mass="60692">MLQVNKAIFASLRKLSLSVANCGGHGLVVHRDSKENNPETPFKFTQENLKKIESLLANFPEGHKQAALLPVLDLAQRQNRWLPISAMHEVARILEIPRMRVYEVATFYTMYNREPVGKYFIQLCGTTPCMLRGAETIMEAICKKLEIKPGGTTKDGLFTVKEVECLGACVNAPMVQINDDYYEDLTVDDINEIIDDLKNGKRPLPGPKSGRLAAEPIKSKTSLTEPPKGPEADFGNGLLSSEVGHRRRSTSVSDDYSVQKTNDDATECKFVAVQQKYYIDNFIGAFIYCADHHRDPEIVRGYWARTAAITSLVSQFIKFDFSSVTSKKIRLIQRSKNVNLAGYFSKPAIESQHSDLHCGDYHLIGADLRQIREFEQKLTTAELDNSQPTLIIAECLFVYMDLEHSYNLIKELTKYFETLALINYEQVNMNDNFSKVMLDNLNNRGIHLPGLAVCESLSTQKQRFSSVGFSMVNGWTINEIYTNFLPEQEVQRIEKLDPLDERELLTQLLEHYCLIYAFKDSTEKWEKLADLIVQ</sequence>
<keyword evidence="12" id="KW-1185">Reference proteome</keyword>
<comment type="cofactor">
    <cofactor evidence="10">
        <name>[2Fe-2S] cluster</name>
        <dbReference type="ChEBI" id="CHEBI:190135"/>
    </cofactor>
</comment>
<keyword evidence="8" id="KW-0411">Iron-sulfur</keyword>
<dbReference type="Pfam" id="PF04072">
    <property type="entry name" value="LCM"/>
    <property type="match status" value="1"/>
</dbReference>
<dbReference type="GO" id="GO:1902494">
    <property type="term" value="C:catalytic complex"/>
    <property type="evidence" value="ECO:0007669"/>
    <property type="project" value="UniProtKB-ARBA"/>
</dbReference>
<dbReference type="InterPro" id="IPR007213">
    <property type="entry name" value="Ppm1/Ppm2/Tcmp"/>
</dbReference>
<dbReference type="GO" id="GO:0008137">
    <property type="term" value="F:NADH dehydrogenase (ubiquinone) activity"/>
    <property type="evidence" value="ECO:0007669"/>
    <property type="project" value="UniProtKB-ARBA"/>
</dbReference>
<dbReference type="InterPro" id="IPR029063">
    <property type="entry name" value="SAM-dependent_MTases_sf"/>
</dbReference>
<evidence type="ECO:0000256" key="6">
    <source>
        <dbReference type="ARBA" id="ARBA00022967"/>
    </source>
</evidence>
<dbReference type="GO" id="GO:0005743">
    <property type="term" value="C:mitochondrial inner membrane"/>
    <property type="evidence" value="ECO:0007669"/>
    <property type="project" value="UniProtKB-ARBA"/>
</dbReference>
<evidence type="ECO:0000256" key="7">
    <source>
        <dbReference type="ARBA" id="ARBA00023004"/>
    </source>
</evidence>